<dbReference type="GO" id="GO:0006614">
    <property type="term" value="P:SRP-dependent cotranslational protein targeting to membrane"/>
    <property type="evidence" value="ECO:0007669"/>
    <property type="project" value="UniProtKB-UniRule"/>
</dbReference>
<evidence type="ECO:0000256" key="6">
    <source>
        <dbReference type="ARBA" id="ARBA00023274"/>
    </source>
</evidence>
<dbReference type="PANTHER" id="PTHR12013">
    <property type="entry name" value="SIGNAL RECOGNITION PARTICLE 14 KD PROTEIN"/>
    <property type="match status" value="1"/>
</dbReference>
<comment type="subcellular location">
    <subcellularLocation>
        <location evidence="1 7">Cytoplasm</location>
    </subcellularLocation>
</comment>
<evidence type="ECO:0000313" key="10">
    <source>
        <dbReference type="EMBL" id="EXX63260.1"/>
    </source>
</evidence>
<accession>A0A015J8Q3</accession>
<dbReference type="InterPro" id="IPR009018">
    <property type="entry name" value="Signal_recog_particle_SRP9/14"/>
</dbReference>
<evidence type="ECO:0000313" key="11">
    <source>
        <dbReference type="Proteomes" id="UP000022910"/>
    </source>
</evidence>
<name>A0A015J8Q3_RHIIW</name>
<feature type="compositionally biased region" description="Basic and acidic residues" evidence="9">
    <location>
        <begin position="9"/>
        <end position="35"/>
    </location>
</feature>
<dbReference type="InterPro" id="IPR003210">
    <property type="entry name" value="Signal_recog_particle_SRP14"/>
</dbReference>
<proteinExistence type="inferred from homology"/>
<evidence type="ECO:0000256" key="5">
    <source>
        <dbReference type="ARBA" id="ARBA00023135"/>
    </source>
</evidence>
<evidence type="ECO:0000256" key="7">
    <source>
        <dbReference type="RuleBase" id="RU368100"/>
    </source>
</evidence>
<keyword evidence="8" id="KW-0175">Coiled coil</keyword>
<keyword evidence="4 7" id="KW-0694">RNA-binding</keyword>
<evidence type="ECO:0000256" key="8">
    <source>
        <dbReference type="SAM" id="Coils"/>
    </source>
</evidence>
<organism evidence="10 11">
    <name type="scientific">Rhizophagus irregularis (strain DAOM 197198w)</name>
    <name type="common">Glomus intraradices</name>
    <dbReference type="NCBI Taxonomy" id="1432141"/>
    <lineage>
        <taxon>Eukaryota</taxon>
        <taxon>Fungi</taxon>
        <taxon>Fungi incertae sedis</taxon>
        <taxon>Mucoromycota</taxon>
        <taxon>Glomeromycotina</taxon>
        <taxon>Glomeromycetes</taxon>
        <taxon>Glomerales</taxon>
        <taxon>Glomeraceae</taxon>
        <taxon>Rhizophagus</taxon>
    </lineage>
</organism>
<keyword evidence="6 7" id="KW-0687">Ribonucleoprotein</keyword>
<dbReference type="Pfam" id="PF02290">
    <property type="entry name" value="SRP14"/>
    <property type="match status" value="1"/>
</dbReference>
<comment type="caution">
    <text evidence="10">The sequence shown here is derived from an EMBL/GenBank/DDBJ whole genome shotgun (WGS) entry which is preliminary data.</text>
</comment>
<reference evidence="10 11" key="1">
    <citation type="submission" date="2014-02" db="EMBL/GenBank/DDBJ databases">
        <title>Single nucleus genome sequencing reveals high similarity among nuclei of an endomycorrhizal fungus.</title>
        <authorList>
            <person name="Lin K."/>
            <person name="Geurts R."/>
            <person name="Zhang Z."/>
            <person name="Limpens E."/>
            <person name="Saunders D.G."/>
            <person name="Mu D."/>
            <person name="Pang E."/>
            <person name="Cao H."/>
            <person name="Cha H."/>
            <person name="Lin T."/>
            <person name="Zhou Q."/>
            <person name="Shang Y."/>
            <person name="Li Y."/>
            <person name="Ivanov S."/>
            <person name="Sharma T."/>
            <person name="Velzen R.V."/>
            <person name="Ruijter N.D."/>
            <person name="Aanen D.K."/>
            <person name="Win J."/>
            <person name="Kamoun S."/>
            <person name="Bisseling T."/>
            <person name="Huang S."/>
        </authorList>
    </citation>
    <scope>NUCLEOTIDE SEQUENCE [LARGE SCALE GENOMIC DNA]</scope>
    <source>
        <strain evidence="11">DAOM197198w</strain>
    </source>
</reference>
<comment type="subunit">
    <text evidence="7">Component of a fungal signal recognition particle (SRP) complex that consists of a 7SL RNA molecule (scR1) and at least six protein subunits: SRP72, SRP68, SRP54, SEC65, SRP21 and SRP14.</text>
</comment>
<dbReference type="SUPFAM" id="SSF54762">
    <property type="entry name" value="Signal recognition particle alu RNA binding heterodimer, SRP9/14"/>
    <property type="match status" value="1"/>
</dbReference>
<evidence type="ECO:0000256" key="4">
    <source>
        <dbReference type="ARBA" id="ARBA00022884"/>
    </source>
</evidence>
<keyword evidence="11" id="KW-1185">Reference proteome</keyword>
<dbReference type="GO" id="GO:0008312">
    <property type="term" value="F:7S RNA binding"/>
    <property type="evidence" value="ECO:0007669"/>
    <property type="project" value="UniProtKB-UniRule"/>
</dbReference>
<dbReference type="AlphaFoldDB" id="A0A015J8Q3"/>
<comment type="function">
    <text evidence="7">Component of the signal recognition particle (SRP) complex, a ribonucleoprotein complex that mediates the cotranslational targeting of secretory and membrane proteins to the endoplasmic reticulum (ER).</text>
</comment>
<gene>
    <name evidence="10" type="ORF">RirG_153930</name>
</gene>
<comment type="similarity">
    <text evidence="2 7">Belongs to the SRP14 family.</text>
</comment>
<evidence type="ECO:0000256" key="9">
    <source>
        <dbReference type="SAM" id="MobiDB-lite"/>
    </source>
</evidence>
<protein>
    <recommendedName>
        <fullName evidence="7">Signal recognition particle subunit SRP14</fullName>
    </recommendedName>
    <alternativeName>
        <fullName evidence="7">Signal recognition particle 14 kDa protein</fullName>
    </alternativeName>
</protein>
<dbReference type="GO" id="GO:0030942">
    <property type="term" value="F:endoplasmic reticulum signal peptide binding"/>
    <property type="evidence" value="ECO:0007669"/>
    <property type="project" value="UniProtKB-UniRule"/>
</dbReference>
<keyword evidence="5 7" id="KW-0733">Signal recognition particle</keyword>
<evidence type="ECO:0000256" key="3">
    <source>
        <dbReference type="ARBA" id="ARBA00022490"/>
    </source>
</evidence>
<feature type="region of interest" description="Disordered" evidence="9">
    <location>
        <begin position="1"/>
        <end position="35"/>
    </location>
</feature>
<sequence>MKRYTWESLKTKKERKETEKSNASDKQEELQKEVDDKEYSCLVRAVYGNFKISTLVSPSDTDKFITGYSNILKVHMDSMKKKERKKEKLKAKKIQKVKATIA</sequence>
<dbReference type="GO" id="GO:0005786">
    <property type="term" value="C:signal recognition particle, endoplasmic reticulum targeting"/>
    <property type="evidence" value="ECO:0007669"/>
    <property type="project" value="UniProtKB-UniRule"/>
</dbReference>
<dbReference type="Gene3D" id="3.30.720.10">
    <property type="entry name" value="Signal recognition particle alu RNA binding heterodimer, srp9/1"/>
    <property type="match status" value="1"/>
</dbReference>
<keyword evidence="3 7" id="KW-0963">Cytoplasm</keyword>
<feature type="coiled-coil region" evidence="8">
    <location>
        <begin position="72"/>
        <end position="99"/>
    </location>
</feature>
<dbReference type="Proteomes" id="UP000022910">
    <property type="component" value="Unassembled WGS sequence"/>
</dbReference>
<evidence type="ECO:0000256" key="2">
    <source>
        <dbReference type="ARBA" id="ARBA00010349"/>
    </source>
</evidence>
<dbReference type="EMBL" id="JEMT01024020">
    <property type="protein sequence ID" value="EXX63260.1"/>
    <property type="molecule type" value="Genomic_DNA"/>
</dbReference>
<evidence type="ECO:0000256" key="1">
    <source>
        <dbReference type="ARBA" id="ARBA00004496"/>
    </source>
</evidence>